<evidence type="ECO:0000313" key="6">
    <source>
        <dbReference type="EMBL" id="QEP30643.1"/>
    </source>
</evidence>
<evidence type="ECO:0000259" key="5">
    <source>
        <dbReference type="Pfam" id="PF00296"/>
    </source>
</evidence>
<name>A0A5C2H7E5_9RHOB</name>
<dbReference type="GO" id="GO:0008726">
    <property type="term" value="F:alkanesulfonate monooxygenase activity"/>
    <property type="evidence" value="ECO:0007669"/>
    <property type="project" value="TreeGrafter"/>
</dbReference>
<organism evidence="6 7">
    <name type="scientific">Pukyongiella litopenaei</name>
    <dbReference type="NCBI Taxonomy" id="2605946"/>
    <lineage>
        <taxon>Bacteria</taxon>
        <taxon>Pseudomonadati</taxon>
        <taxon>Pseudomonadota</taxon>
        <taxon>Alphaproteobacteria</taxon>
        <taxon>Rhodobacterales</taxon>
        <taxon>Paracoccaceae</taxon>
        <taxon>Pukyongiella</taxon>
    </lineage>
</organism>
<keyword evidence="4" id="KW-0503">Monooxygenase</keyword>
<keyword evidence="3" id="KW-0560">Oxidoreductase</keyword>
<dbReference type="Pfam" id="PF00296">
    <property type="entry name" value="Bac_luciferase"/>
    <property type="match status" value="1"/>
</dbReference>
<accession>A0A5C2H7E5</accession>
<gene>
    <name evidence="6" type="ORF">C6Y53_20815</name>
</gene>
<geneLocation type="plasmid" evidence="6 7">
    <name>p4</name>
</geneLocation>
<dbReference type="PANTHER" id="PTHR42847">
    <property type="entry name" value="ALKANESULFONATE MONOOXYGENASE"/>
    <property type="match status" value="1"/>
</dbReference>
<reference evidence="6 7" key="1">
    <citation type="submission" date="2019-09" db="EMBL/GenBank/DDBJ databases">
        <title>Novel bacterium SH-1.</title>
        <authorList>
            <person name="Kim Y.-S."/>
            <person name="Kim K.-H."/>
        </authorList>
    </citation>
    <scope>NUCLEOTIDE SEQUENCE [LARGE SCALE GENOMIC DNA]</scope>
    <source>
        <strain evidence="6 7">SH-1</strain>
        <plasmid evidence="6 7">p4</plasmid>
    </source>
</reference>
<keyword evidence="1" id="KW-0285">Flavoprotein</keyword>
<dbReference type="RefSeq" id="WP_149615813.1">
    <property type="nucleotide sequence ID" value="NZ_CP043622.1"/>
</dbReference>
<keyword evidence="7" id="KW-1185">Reference proteome</keyword>
<dbReference type="InterPro" id="IPR036661">
    <property type="entry name" value="Luciferase-like_sf"/>
</dbReference>
<protein>
    <submittedName>
        <fullName evidence="6">LLM class flavin-dependent oxidoreductase</fullName>
    </submittedName>
</protein>
<keyword evidence="6" id="KW-0614">Plasmid</keyword>
<dbReference type="PANTHER" id="PTHR42847:SF4">
    <property type="entry name" value="ALKANESULFONATE MONOOXYGENASE-RELATED"/>
    <property type="match status" value="1"/>
</dbReference>
<evidence type="ECO:0000313" key="7">
    <source>
        <dbReference type="Proteomes" id="UP000237655"/>
    </source>
</evidence>
<evidence type="ECO:0000256" key="3">
    <source>
        <dbReference type="ARBA" id="ARBA00023002"/>
    </source>
</evidence>
<keyword evidence="2" id="KW-0288">FMN</keyword>
<evidence type="ECO:0000256" key="2">
    <source>
        <dbReference type="ARBA" id="ARBA00022643"/>
    </source>
</evidence>
<feature type="domain" description="Luciferase-like" evidence="5">
    <location>
        <begin position="48"/>
        <end position="349"/>
    </location>
</feature>
<dbReference type="EMBL" id="CP043622">
    <property type="protein sequence ID" value="QEP30643.1"/>
    <property type="molecule type" value="Genomic_DNA"/>
</dbReference>
<dbReference type="InterPro" id="IPR011251">
    <property type="entry name" value="Luciferase-like_dom"/>
</dbReference>
<dbReference type="AlphaFoldDB" id="A0A5C2H7E5"/>
<dbReference type="KEGG" id="thas:C6Y53_20815"/>
<dbReference type="SUPFAM" id="SSF51679">
    <property type="entry name" value="Bacterial luciferase-like"/>
    <property type="match status" value="1"/>
</dbReference>
<dbReference type="InterPro" id="IPR050172">
    <property type="entry name" value="SsuD_RutA_monooxygenase"/>
</dbReference>
<dbReference type="Gene3D" id="3.20.20.30">
    <property type="entry name" value="Luciferase-like domain"/>
    <property type="match status" value="1"/>
</dbReference>
<evidence type="ECO:0000256" key="1">
    <source>
        <dbReference type="ARBA" id="ARBA00022630"/>
    </source>
</evidence>
<dbReference type="GO" id="GO:0046306">
    <property type="term" value="P:alkanesulfonate catabolic process"/>
    <property type="evidence" value="ECO:0007669"/>
    <property type="project" value="TreeGrafter"/>
</dbReference>
<evidence type="ECO:0000256" key="4">
    <source>
        <dbReference type="ARBA" id="ARBA00023033"/>
    </source>
</evidence>
<sequence>MRVYHFTESPYTPAWKHADTMPIRNVMPGKYLDPMEASRLMNERLDEWALADEIGLDIMVNEHHATATSLNVSGSLPLAILARETSRARLLVLGIPLGMRHDPLLVAEELAYADVVSGGRLEMGLVKGGGVELGPTNSSPAELYARFWEAHDLILAAMTRHDAPFNFEGEHFHYRQVNLWPRPVQQPHPPVWMTCFSPASAIEVADHGYVVAATLSAVIAKQIFETYRKRCAELGRPEPGNDRFSYMAQVAVGHTEEEGLARLGQVRRYAWASSLSPEHFGSPAGYRPAEMVAKALRTPPKGSMFTNIPGRNGPAVNPVVCDPRDLIDPGVGFGGTPDQVYEQIVEFYRYCGGFGHLTAMMQGGPLNHADTSDSLRLFAAEVLPRLQDFVKSETGAAVETA</sequence>
<proteinExistence type="predicted"/>
<dbReference type="Proteomes" id="UP000237655">
    <property type="component" value="Plasmid p4"/>
</dbReference>